<evidence type="ECO:0000256" key="3">
    <source>
        <dbReference type="ARBA" id="ARBA00023163"/>
    </source>
</evidence>
<proteinExistence type="predicted"/>
<sequence>MREQPYVCGIDAAVDVIGGKWKVLILWALKDGKQRFGEVKRQIPGVSEKVLIQQLRELEADEIVHREVHREVPPKVEYSLTALGVSLNGALGPLGDWGRENMAHIAAVRGELCADKAGKTKAGAVGGTL</sequence>
<dbReference type="PATRIC" id="fig|408015.6.peg.2638"/>
<dbReference type="RefSeq" id="WP_078635476.1">
    <property type="nucleotide sequence ID" value="NZ_CP009922.3"/>
</dbReference>
<dbReference type="PANTHER" id="PTHR33204">
    <property type="entry name" value="TRANSCRIPTIONAL REGULATOR, MARR FAMILY"/>
    <property type="match status" value="1"/>
</dbReference>
<dbReference type="PANTHER" id="PTHR33204:SF29">
    <property type="entry name" value="TRANSCRIPTIONAL REGULATOR"/>
    <property type="match status" value="1"/>
</dbReference>
<evidence type="ECO:0000313" key="5">
    <source>
        <dbReference type="EMBL" id="AKG43982.1"/>
    </source>
</evidence>
<dbReference type="EMBL" id="CP009922">
    <property type="protein sequence ID" value="AKG43982.1"/>
    <property type="molecule type" value="Genomic_DNA"/>
</dbReference>
<keyword evidence="1" id="KW-0805">Transcription regulation</keyword>
<dbReference type="SUPFAM" id="SSF46785">
    <property type="entry name" value="Winged helix' DNA-binding domain"/>
    <property type="match status" value="1"/>
</dbReference>
<keyword evidence="2" id="KW-0238">DNA-binding</keyword>
<keyword evidence="6" id="KW-1185">Reference proteome</keyword>
<reference evidence="5" key="1">
    <citation type="submission" date="2019-08" db="EMBL/GenBank/DDBJ databases">
        <title>Complete genome sequence of a mangrove-derived Streptomyces xiamenensis.</title>
        <authorList>
            <person name="Xu J."/>
        </authorList>
    </citation>
    <scope>NUCLEOTIDE SEQUENCE</scope>
    <source>
        <strain evidence="5">318</strain>
    </source>
</reference>
<evidence type="ECO:0000256" key="1">
    <source>
        <dbReference type="ARBA" id="ARBA00023015"/>
    </source>
</evidence>
<dbReference type="Gene3D" id="1.10.10.10">
    <property type="entry name" value="Winged helix-like DNA-binding domain superfamily/Winged helix DNA-binding domain"/>
    <property type="match status" value="1"/>
</dbReference>
<dbReference type="KEGG" id="sxi:SXIM_25980"/>
<gene>
    <name evidence="5" type="ORF">SXIM_25980</name>
</gene>
<evidence type="ECO:0000256" key="2">
    <source>
        <dbReference type="ARBA" id="ARBA00023125"/>
    </source>
</evidence>
<organism evidence="5 6">
    <name type="scientific">Streptomyces xiamenensis</name>
    <dbReference type="NCBI Taxonomy" id="408015"/>
    <lineage>
        <taxon>Bacteria</taxon>
        <taxon>Bacillati</taxon>
        <taxon>Actinomycetota</taxon>
        <taxon>Actinomycetes</taxon>
        <taxon>Kitasatosporales</taxon>
        <taxon>Streptomycetaceae</taxon>
        <taxon>Streptomyces</taxon>
    </lineage>
</organism>
<dbReference type="HOGENOM" id="CLU_111585_5_1_11"/>
<dbReference type="InterPro" id="IPR002577">
    <property type="entry name" value="HTH_HxlR"/>
</dbReference>
<evidence type="ECO:0000313" key="6">
    <source>
        <dbReference type="Proteomes" id="UP000034034"/>
    </source>
</evidence>
<dbReference type="Proteomes" id="UP000034034">
    <property type="component" value="Chromosome"/>
</dbReference>
<keyword evidence="3" id="KW-0804">Transcription</keyword>
<name>A0A0F7FVS2_9ACTN</name>
<dbReference type="PROSITE" id="PS51118">
    <property type="entry name" value="HTH_HXLR"/>
    <property type="match status" value="1"/>
</dbReference>
<dbReference type="InterPro" id="IPR036388">
    <property type="entry name" value="WH-like_DNA-bd_sf"/>
</dbReference>
<dbReference type="GO" id="GO:0003677">
    <property type="term" value="F:DNA binding"/>
    <property type="evidence" value="ECO:0007669"/>
    <property type="project" value="UniProtKB-KW"/>
</dbReference>
<dbReference type="STRING" id="408015.SXIM_25980"/>
<evidence type="ECO:0000259" key="4">
    <source>
        <dbReference type="PROSITE" id="PS51118"/>
    </source>
</evidence>
<dbReference type="InterPro" id="IPR036390">
    <property type="entry name" value="WH_DNA-bd_sf"/>
</dbReference>
<protein>
    <submittedName>
        <fullName evidence="5">Transcriptional regulator</fullName>
    </submittedName>
</protein>
<dbReference type="Pfam" id="PF01638">
    <property type="entry name" value="HxlR"/>
    <property type="match status" value="1"/>
</dbReference>
<feature type="domain" description="HTH hxlR-type" evidence="4">
    <location>
        <begin position="8"/>
        <end position="106"/>
    </location>
</feature>
<accession>A0A0F7FVS2</accession>
<dbReference type="AlphaFoldDB" id="A0A0F7FVS2"/>